<protein>
    <submittedName>
        <fullName evidence="2">Uncharacterized protein</fullName>
    </submittedName>
</protein>
<feature type="transmembrane region" description="Helical" evidence="1">
    <location>
        <begin position="45"/>
        <end position="65"/>
    </location>
</feature>
<evidence type="ECO:0000313" key="2">
    <source>
        <dbReference type="EMBL" id="MBT0992755.1"/>
    </source>
</evidence>
<feature type="transmembrane region" description="Helical" evidence="1">
    <location>
        <begin position="21"/>
        <end position="39"/>
    </location>
</feature>
<sequence length="131" mass="13556">MSDQVPDTAQPPSWLGGLQKGLVVVLLALPVLLVVAAVVSGSWWFALAAVPTAGFVLALGQALTFRRLGYHVATEPDGGLQRSRPYYGRASVWSLAAVVLLVLAVVALQAGAADLDDETATAPAAVHVTAR</sequence>
<accession>A0ABS5TUE4</accession>
<keyword evidence="1" id="KW-1133">Transmembrane helix</keyword>
<proteinExistence type="predicted"/>
<name>A0ABS5TUE4_9CELL</name>
<organism evidence="2 3">
    <name type="scientific">Cellulomonas fulva</name>
    <dbReference type="NCBI Taxonomy" id="2835530"/>
    <lineage>
        <taxon>Bacteria</taxon>
        <taxon>Bacillati</taxon>
        <taxon>Actinomycetota</taxon>
        <taxon>Actinomycetes</taxon>
        <taxon>Micrococcales</taxon>
        <taxon>Cellulomonadaceae</taxon>
        <taxon>Cellulomonas</taxon>
    </lineage>
</organism>
<dbReference type="EMBL" id="JAHBOH010000001">
    <property type="protein sequence ID" value="MBT0992755.1"/>
    <property type="molecule type" value="Genomic_DNA"/>
</dbReference>
<dbReference type="RefSeq" id="WP_214345762.1">
    <property type="nucleotide sequence ID" value="NZ_JAHBOH010000001.1"/>
</dbReference>
<dbReference type="Proteomes" id="UP000722125">
    <property type="component" value="Unassembled WGS sequence"/>
</dbReference>
<feature type="transmembrane region" description="Helical" evidence="1">
    <location>
        <begin position="86"/>
        <end position="108"/>
    </location>
</feature>
<evidence type="ECO:0000256" key="1">
    <source>
        <dbReference type="SAM" id="Phobius"/>
    </source>
</evidence>
<reference evidence="2 3" key="1">
    <citation type="submission" date="2021-05" db="EMBL/GenBank/DDBJ databases">
        <title>Description of Cellulomonas sp. DKR-3 sp. nov.</title>
        <authorList>
            <person name="Dahal R.H."/>
            <person name="Chaudhary D.K."/>
        </authorList>
    </citation>
    <scope>NUCLEOTIDE SEQUENCE [LARGE SCALE GENOMIC DNA]</scope>
    <source>
        <strain evidence="2 3">DKR-3</strain>
    </source>
</reference>
<keyword evidence="1" id="KW-0812">Transmembrane</keyword>
<evidence type="ECO:0000313" key="3">
    <source>
        <dbReference type="Proteomes" id="UP000722125"/>
    </source>
</evidence>
<keyword evidence="1" id="KW-0472">Membrane</keyword>
<gene>
    <name evidence="2" type="ORF">KIN34_00425</name>
</gene>
<keyword evidence="3" id="KW-1185">Reference proteome</keyword>
<comment type="caution">
    <text evidence="2">The sequence shown here is derived from an EMBL/GenBank/DDBJ whole genome shotgun (WGS) entry which is preliminary data.</text>
</comment>